<dbReference type="InterPro" id="IPR001911">
    <property type="entry name" value="Ribosomal_bS21"/>
</dbReference>
<organism evidence="4 5">
    <name type="scientific">Trichuris muris</name>
    <name type="common">Mouse whipworm</name>
    <dbReference type="NCBI Taxonomy" id="70415"/>
    <lineage>
        <taxon>Eukaryota</taxon>
        <taxon>Metazoa</taxon>
        <taxon>Ecdysozoa</taxon>
        <taxon>Nematoda</taxon>
        <taxon>Enoplea</taxon>
        <taxon>Dorylaimia</taxon>
        <taxon>Trichinellida</taxon>
        <taxon>Trichuridae</taxon>
        <taxon>Trichuris</taxon>
    </lineage>
</organism>
<dbReference type="STRING" id="70415.A0A5S6Q701"/>
<dbReference type="NCBIfam" id="TIGR00030">
    <property type="entry name" value="S21p"/>
    <property type="match status" value="1"/>
</dbReference>
<evidence type="ECO:0000256" key="3">
    <source>
        <dbReference type="ARBA" id="ARBA00023274"/>
    </source>
</evidence>
<dbReference type="GO" id="GO:1990904">
    <property type="term" value="C:ribonucleoprotein complex"/>
    <property type="evidence" value="ECO:0007669"/>
    <property type="project" value="UniProtKB-KW"/>
</dbReference>
<sequence length="103" mass="12625">MYHRQPFGHHLYRGIAKAHPRFLNRTVLVKNNDVDTAMKLLNRNMAAEGLFDIYRRTRYYEKPYQQRNRLSYEICKAIYNEDMRRKIELVTRKNRADRWPGQH</sequence>
<dbReference type="PANTHER" id="PTHR21109">
    <property type="entry name" value="MITOCHONDRIAL 28S RIBOSOMAL PROTEIN S21"/>
    <property type="match status" value="1"/>
</dbReference>
<dbReference type="GO" id="GO:0003735">
    <property type="term" value="F:structural constituent of ribosome"/>
    <property type="evidence" value="ECO:0007669"/>
    <property type="project" value="InterPro"/>
</dbReference>
<dbReference type="GO" id="GO:0006412">
    <property type="term" value="P:translation"/>
    <property type="evidence" value="ECO:0007669"/>
    <property type="project" value="InterPro"/>
</dbReference>
<dbReference type="GO" id="GO:0005840">
    <property type="term" value="C:ribosome"/>
    <property type="evidence" value="ECO:0007669"/>
    <property type="project" value="UniProtKB-KW"/>
</dbReference>
<dbReference type="PANTHER" id="PTHR21109:SF0">
    <property type="entry name" value="SMALL RIBOSOMAL SUBUNIT PROTEIN BS21M"/>
    <property type="match status" value="1"/>
</dbReference>
<keyword evidence="3" id="KW-0687">Ribonucleoprotein</keyword>
<evidence type="ECO:0000256" key="1">
    <source>
        <dbReference type="ARBA" id="ARBA00006640"/>
    </source>
</evidence>
<dbReference type="Proteomes" id="UP000046395">
    <property type="component" value="Unassembled WGS sequence"/>
</dbReference>
<evidence type="ECO:0000313" key="4">
    <source>
        <dbReference type="Proteomes" id="UP000046395"/>
    </source>
</evidence>
<name>A0A5S6Q701_TRIMR</name>
<evidence type="ECO:0000256" key="2">
    <source>
        <dbReference type="ARBA" id="ARBA00022980"/>
    </source>
</evidence>
<dbReference type="AlphaFoldDB" id="A0A5S6Q701"/>
<keyword evidence="4" id="KW-1185">Reference proteome</keyword>
<protein>
    <submittedName>
        <fullName evidence="5">Ribosomal protein S21</fullName>
    </submittedName>
</protein>
<reference evidence="5" key="1">
    <citation type="submission" date="2019-12" db="UniProtKB">
        <authorList>
            <consortium name="WormBaseParasite"/>
        </authorList>
    </citation>
    <scope>IDENTIFICATION</scope>
</reference>
<evidence type="ECO:0000313" key="5">
    <source>
        <dbReference type="WBParaSite" id="TMUE_1000002958.1"/>
    </source>
</evidence>
<keyword evidence="2" id="KW-0689">Ribosomal protein</keyword>
<comment type="similarity">
    <text evidence="1">Belongs to the bacterial ribosomal protein bS21 family.</text>
</comment>
<accession>A0A5S6Q701</accession>
<dbReference type="Pfam" id="PF01165">
    <property type="entry name" value="Ribosomal_S21"/>
    <property type="match status" value="1"/>
</dbReference>
<dbReference type="WBParaSite" id="TMUE_1000002958.1">
    <property type="protein sequence ID" value="TMUE_1000002958.1"/>
    <property type="gene ID" value="WBGene00302454"/>
</dbReference>
<proteinExistence type="inferred from homology"/>